<dbReference type="InterPro" id="IPR000719">
    <property type="entry name" value="Prot_kinase_dom"/>
</dbReference>
<dbReference type="InterPro" id="IPR052059">
    <property type="entry name" value="CR_Ser/Thr_kinase"/>
</dbReference>
<keyword evidence="2" id="KW-0547">Nucleotide-binding</keyword>
<evidence type="ECO:0000256" key="3">
    <source>
        <dbReference type="ARBA" id="ARBA00022777"/>
    </source>
</evidence>
<evidence type="ECO:0000313" key="6">
    <source>
        <dbReference type="EMBL" id="KAH7513216.1"/>
    </source>
</evidence>
<protein>
    <recommendedName>
        <fullName evidence="5">Protein kinase domain-containing protein</fullName>
    </recommendedName>
</protein>
<proteinExistence type="predicted"/>
<reference evidence="6" key="1">
    <citation type="journal article" date="2021" name="Front. Plant Sci.">
        <title>Chromosome-Scale Genome Assembly for Chinese Sour Jujube and Insights Into Its Genome Evolution and Domestication Signature.</title>
        <authorList>
            <person name="Shen L.-Y."/>
            <person name="Luo H."/>
            <person name="Wang X.-L."/>
            <person name="Wang X.-M."/>
            <person name="Qiu X.-J."/>
            <person name="Liu H."/>
            <person name="Zhou S.-S."/>
            <person name="Jia K.-H."/>
            <person name="Nie S."/>
            <person name="Bao Y.-T."/>
            <person name="Zhang R.-G."/>
            <person name="Yun Q.-Z."/>
            <person name="Chai Y.-H."/>
            <person name="Lu J.-Y."/>
            <person name="Li Y."/>
            <person name="Zhao S.-W."/>
            <person name="Mao J.-F."/>
            <person name="Jia S.-G."/>
            <person name="Mao Y.-M."/>
        </authorList>
    </citation>
    <scope>NUCLEOTIDE SEQUENCE</scope>
    <source>
        <strain evidence="6">AT0</strain>
        <tissue evidence="6">Leaf</tissue>
    </source>
</reference>
<keyword evidence="3" id="KW-0418">Kinase</keyword>
<comment type="caution">
    <text evidence="6">The sequence shown here is derived from an EMBL/GenBank/DDBJ whole genome shotgun (WGS) entry which is preliminary data.</text>
</comment>
<name>A0A978UEM3_ZIZJJ</name>
<dbReference type="InterPro" id="IPR011009">
    <property type="entry name" value="Kinase-like_dom_sf"/>
</dbReference>
<dbReference type="PROSITE" id="PS50011">
    <property type="entry name" value="PROTEIN_KINASE_DOM"/>
    <property type="match status" value="1"/>
</dbReference>
<organism evidence="6 7">
    <name type="scientific">Ziziphus jujuba var. spinosa</name>
    <dbReference type="NCBI Taxonomy" id="714518"/>
    <lineage>
        <taxon>Eukaryota</taxon>
        <taxon>Viridiplantae</taxon>
        <taxon>Streptophyta</taxon>
        <taxon>Embryophyta</taxon>
        <taxon>Tracheophyta</taxon>
        <taxon>Spermatophyta</taxon>
        <taxon>Magnoliopsida</taxon>
        <taxon>eudicotyledons</taxon>
        <taxon>Gunneridae</taxon>
        <taxon>Pentapetalae</taxon>
        <taxon>rosids</taxon>
        <taxon>fabids</taxon>
        <taxon>Rosales</taxon>
        <taxon>Rhamnaceae</taxon>
        <taxon>Paliureae</taxon>
        <taxon>Ziziphus</taxon>
    </lineage>
</organism>
<dbReference type="GO" id="GO:0005524">
    <property type="term" value="F:ATP binding"/>
    <property type="evidence" value="ECO:0007669"/>
    <property type="project" value="UniProtKB-KW"/>
</dbReference>
<dbReference type="PANTHER" id="PTHR47973">
    <property type="entry name" value="CYSTEINE-RICH RECEPTOR-LIKE PROTEIN KINASE 3"/>
    <property type="match status" value="1"/>
</dbReference>
<dbReference type="EMBL" id="JAEACU010000012">
    <property type="protein sequence ID" value="KAH7513216.1"/>
    <property type="molecule type" value="Genomic_DNA"/>
</dbReference>
<dbReference type="SUPFAM" id="SSF56112">
    <property type="entry name" value="Protein kinase-like (PK-like)"/>
    <property type="match status" value="1"/>
</dbReference>
<keyword evidence="4" id="KW-0067">ATP-binding</keyword>
<dbReference type="InterPro" id="IPR001245">
    <property type="entry name" value="Ser-Thr/Tyr_kinase_cat_dom"/>
</dbReference>
<dbReference type="GO" id="GO:0004672">
    <property type="term" value="F:protein kinase activity"/>
    <property type="evidence" value="ECO:0007669"/>
    <property type="project" value="InterPro"/>
</dbReference>
<evidence type="ECO:0000256" key="2">
    <source>
        <dbReference type="ARBA" id="ARBA00022741"/>
    </source>
</evidence>
<gene>
    <name evidence="6" type="ORF">FEM48_Zijuj12G0173100</name>
</gene>
<accession>A0A978UEM3</accession>
<sequence>MKFRFPCLACFSSERENGFSENSSRQVAFILQTRWEKGDLALSSSLLMGIWFPLKKGRLRDGTLVAVKVLSIELESMRGEREFISELTALSDIRHENLVKLRGCCVEGASRYLVYDYMENNSLTQTLLGGEQTRKNFTWDTRRAISLGVARGLAHLHEEAWEAHKANKLLQLVDPTLAMNFPDNEAIRFIKVGLLCVQQTARLRPLMSAAVKMLTNEIDIEDVEISQPGVVTDLMEIKMGQQHSSQTSSVFSNNFTTISSLGPYTSDF</sequence>
<dbReference type="Pfam" id="PF07714">
    <property type="entry name" value="PK_Tyr_Ser-Thr"/>
    <property type="match status" value="1"/>
</dbReference>
<evidence type="ECO:0000313" key="7">
    <source>
        <dbReference type="Proteomes" id="UP000813462"/>
    </source>
</evidence>
<dbReference type="Gene3D" id="1.10.510.10">
    <property type="entry name" value="Transferase(Phosphotransferase) domain 1"/>
    <property type="match status" value="2"/>
</dbReference>
<dbReference type="AlphaFoldDB" id="A0A978UEM3"/>
<evidence type="ECO:0000256" key="1">
    <source>
        <dbReference type="ARBA" id="ARBA00022679"/>
    </source>
</evidence>
<feature type="domain" description="Protein kinase" evidence="5">
    <location>
        <begin position="40"/>
        <end position="268"/>
    </location>
</feature>
<dbReference type="Proteomes" id="UP000813462">
    <property type="component" value="Unassembled WGS sequence"/>
</dbReference>
<keyword evidence="1" id="KW-0808">Transferase</keyword>
<evidence type="ECO:0000256" key="4">
    <source>
        <dbReference type="ARBA" id="ARBA00022840"/>
    </source>
</evidence>
<evidence type="ECO:0000259" key="5">
    <source>
        <dbReference type="PROSITE" id="PS50011"/>
    </source>
</evidence>